<organism evidence="12 13">
    <name type="scientific">Zooshikella ganghwensis</name>
    <dbReference type="NCBI Taxonomy" id="202772"/>
    <lineage>
        <taxon>Bacteria</taxon>
        <taxon>Pseudomonadati</taxon>
        <taxon>Pseudomonadota</taxon>
        <taxon>Gammaproteobacteria</taxon>
        <taxon>Oceanospirillales</taxon>
        <taxon>Zooshikellaceae</taxon>
        <taxon>Zooshikella</taxon>
    </lineage>
</organism>
<dbReference type="Gene3D" id="3.20.20.70">
    <property type="entry name" value="Aldolase class I"/>
    <property type="match status" value="1"/>
</dbReference>
<evidence type="ECO:0000313" key="12">
    <source>
        <dbReference type="EMBL" id="RDH43512.1"/>
    </source>
</evidence>
<dbReference type="Proteomes" id="UP000257039">
    <property type="component" value="Unassembled WGS sequence"/>
</dbReference>
<comment type="function">
    <text evidence="1">Activation of pyruvate formate-lyase 1 under anaerobic conditions by generation of an organic free radical, using S-adenosylmethionine and reduced flavodoxin as cosubstrates to produce 5'-deoxy-adenosine.</text>
</comment>
<dbReference type="InterPro" id="IPR012838">
    <property type="entry name" value="PFL1_activating"/>
</dbReference>
<dbReference type="InterPro" id="IPR012839">
    <property type="entry name" value="Organic_radical_activase"/>
</dbReference>
<dbReference type="SFLD" id="SFLDS00029">
    <property type="entry name" value="Radical_SAM"/>
    <property type="match status" value="1"/>
</dbReference>
<evidence type="ECO:0000256" key="10">
    <source>
        <dbReference type="RuleBase" id="RU362053"/>
    </source>
</evidence>
<keyword evidence="12" id="KW-0670">Pyruvate</keyword>
<keyword evidence="12" id="KW-0456">Lyase</keyword>
<dbReference type="PANTHER" id="PTHR30352:SF5">
    <property type="entry name" value="PYRUVATE FORMATE-LYASE 1-ACTIVATING ENZYME"/>
    <property type="match status" value="1"/>
</dbReference>
<dbReference type="InterPro" id="IPR058240">
    <property type="entry name" value="rSAM_sf"/>
</dbReference>
<dbReference type="GO" id="GO:0005737">
    <property type="term" value="C:cytoplasm"/>
    <property type="evidence" value="ECO:0007669"/>
    <property type="project" value="UniProtKB-SubCell"/>
</dbReference>
<keyword evidence="10" id="KW-0963">Cytoplasm</keyword>
<keyword evidence="3 10" id="KW-0004">4Fe-4S</keyword>
<evidence type="ECO:0000259" key="11">
    <source>
        <dbReference type="PROSITE" id="PS51918"/>
    </source>
</evidence>
<dbReference type="CDD" id="cd01335">
    <property type="entry name" value="Radical_SAM"/>
    <property type="match status" value="1"/>
</dbReference>
<comment type="catalytic activity">
    <reaction evidence="10">
        <text>glycyl-[formate C-acetyltransferase] + reduced [flavodoxin] + S-adenosyl-L-methionine = glycin-2-yl radical-[formate C-acetyltransferase] + semiquinone [flavodoxin] + 5'-deoxyadenosine + L-methionine + H(+)</text>
        <dbReference type="Rhea" id="RHEA:19225"/>
        <dbReference type="Rhea" id="RHEA-COMP:10622"/>
        <dbReference type="Rhea" id="RHEA-COMP:12190"/>
        <dbReference type="Rhea" id="RHEA-COMP:12191"/>
        <dbReference type="Rhea" id="RHEA-COMP:14480"/>
        <dbReference type="ChEBI" id="CHEBI:15378"/>
        <dbReference type="ChEBI" id="CHEBI:17319"/>
        <dbReference type="ChEBI" id="CHEBI:29947"/>
        <dbReference type="ChEBI" id="CHEBI:32722"/>
        <dbReference type="ChEBI" id="CHEBI:57618"/>
        <dbReference type="ChEBI" id="CHEBI:57844"/>
        <dbReference type="ChEBI" id="CHEBI:59789"/>
        <dbReference type="ChEBI" id="CHEBI:140311"/>
        <dbReference type="EC" id="1.97.1.4"/>
    </reaction>
</comment>
<dbReference type="InterPro" id="IPR034457">
    <property type="entry name" value="Organic_radical-activating"/>
</dbReference>
<dbReference type="GO" id="GO:0046872">
    <property type="term" value="F:metal ion binding"/>
    <property type="evidence" value="ECO:0007669"/>
    <property type="project" value="UniProtKB-UniRule"/>
</dbReference>
<evidence type="ECO:0000256" key="2">
    <source>
        <dbReference type="ARBA" id="ARBA00009777"/>
    </source>
</evidence>
<evidence type="ECO:0000256" key="7">
    <source>
        <dbReference type="ARBA" id="ARBA00023002"/>
    </source>
</evidence>
<dbReference type="PIRSF" id="PIRSF000371">
    <property type="entry name" value="PFL_act_enz"/>
    <property type="match status" value="1"/>
</dbReference>
<name>A0A4P9VNI4_9GAMM</name>
<dbReference type="SFLD" id="SFLDG01066">
    <property type="entry name" value="organic_radical-activating_enz"/>
    <property type="match status" value="1"/>
</dbReference>
<comment type="similarity">
    <text evidence="2 10">Belongs to the organic radical-activating enzymes family.</text>
</comment>
<comment type="cofactor">
    <cofactor evidence="10">
        <name>[4Fe-4S] cluster</name>
        <dbReference type="ChEBI" id="CHEBI:49883"/>
    </cofactor>
    <text evidence="10">Binds 1 [4Fe-4S] cluster. The cluster is coordinated with 3 cysteines and an exchangeable S-adenosyl-L-methionine.</text>
</comment>
<dbReference type="EMBL" id="NDXW01000001">
    <property type="protein sequence ID" value="RDH43512.1"/>
    <property type="molecule type" value="Genomic_DNA"/>
</dbReference>
<evidence type="ECO:0000256" key="9">
    <source>
        <dbReference type="ARBA" id="ARBA00023014"/>
    </source>
</evidence>
<accession>A0A4P9VNI4</accession>
<dbReference type="GO" id="GO:0043365">
    <property type="term" value="F:[formate-C-acetyltransferase]-activating enzyme activity"/>
    <property type="evidence" value="ECO:0007669"/>
    <property type="project" value="UniProtKB-UniRule"/>
</dbReference>
<evidence type="ECO:0000256" key="4">
    <source>
        <dbReference type="ARBA" id="ARBA00022526"/>
    </source>
</evidence>
<keyword evidence="6 10" id="KW-0479">Metal-binding</keyword>
<dbReference type="PANTHER" id="PTHR30352">
    <property type="entry name" value="PYRUVATE FORMATE-LYASE-ACTIVATING ENZYME"/>
    <property type="match status" value="1"/>
</dbReference>
<dbReference type="NCBIfam" id="NF008356">
    <property type="entry name" value="PRK11145.1"/>
    <property type="match status" value="1"/>
</dbReference>
<keyword evidence="13" id="KW-1185">Reference proteome</keyword>
<dbReference type="Pfam" id="PF04055">
    <property type="entry name" value="Radical_SAM"/>
    <property type="match status" value="1"/>
</dbReference>
<dbReference type="PROSITE" id="PS51918">
    <property type="entry name" value="RADICAL_SAM"/>
    <property type="match status" value="1"/>
</dbReference>
<evidence type="ECO:0000256" key="1">
    <source>
        <dbReference type="ARBA" id="ARBA00002918"/>
    </source>
</evidence>
<dbReference type="AlphaFoldDB" id="A0A4P9VNI4"/>
<comment type="caution">
    <text evidence="12">The sequence shown here is derived from an EMBL/GenBank/DDBJ whole genome shotgun (WGS) entry which is preliminary data.</text>
</comment>
<dbReference type="GO" id="GO:0051539">
    <property type="term" value="F:4 iron, 4 sulfur cluster binding"/>
    <property type="evidence" value="ECO:0007669"/>
    <property type="project" value="UniProtKB-UniRule"/>
</dbReference>
<protein>
    <recommendedName>
        <fullName evidence="10">Pyruvate formate-lyase-activating enzyme</fullName>
        <ecNumber evidence="10">1.97.1.4</ecNumber>
    </recommendedName>
</protein>
<dbReference type="InterPro" id="IPR001989">
    <property type="entry name" value="Radical_activat_CS"/>
</dbReference>
<evidence type="ECO:0000256" key="6">
    <source>
        <dbReference type="ARBA" id="ARBA00022723"/>
    </source>
</evidence>
<dbReference type="RefSeq" id="WP_094786832.1">
    <property type="nucleotide sequence ID" value="NZ_NDXW01000001.1"/>
</dbReference>
<dbReference type="GO" id="GO:0016829">
    <property type="term" value="F:lyase activity"/>
    <property type="evidence" value="ECO:0007669"/>
    <property type="project" value="UniProtKB-KW"/>
</dbReference>
<evidence type="ECO:0000313" key="13">
    <source>
        <dbReference type="Proteomes" id="UP000257039"/>
    </source>
</evidence>
<gene>
    <name evidence="12" type="ORF">B9G39_08695</name>
</gene>
<keyword evidence="9 10" id="KW-0411">Iron-sulfur</keyword>
<evidence type="ECO:0000256" key="3">
    <source>
        <dbReference type="ARBA" id="ARBA00022485"/>
    </source>
</evidence>
<dbReference type="NCBIfam" id="TIGR02493">
    <property type="entry name" value="PFLA"/>
    <property type="match status" value="1"/>
</dbReference>
<dbReference type="PROSITE" id="PS01087">
    <property type="entry name" value="RADICAL_ACTIVATING"/>
    <property type="match status" value="1"/>
</dbReference>
<keyword evidence="8 10" id="KW-0408">Iron</keyword>
<sequence length="262" mass="29463">MTQLIYPFKDSVTVDPLQVSGNVHSVDSFGTVDGPGTRYVVFLQGCLFRCKYCHNRDTWDLEGGQKKAAGDLVKEIVAYKPFMEASNGGVTVTGGEPLLQVPFVKALFTALKQEKIHTCLDTNGYATKYNQELDELLAHTDLVLLDLKQVDDKRHKALTGVSNKKTLKFAQYVAEKGIPAWIRLVVVPGYTDDEQTARQMAEFIQPMSNVEKVELLPYHELGKHKWEAFGDRYPLVGVEPPPKETLLKLQAIFSEYHIKVTF</sequence>
<dbReference type="SFLD" id="SFLDG01067">
    <property type="entry name" value="SPASM/twitch_domain_containing"/>
    <property type="match status" value="1"/>
</dbReference>
<comment type="subcellular location">
    <subcellularLocation>
        <location evidence="10">Cytoplasm</location>
    </subcellularLocation>
</comment>
<keyword evidence="7 10" id="KW-0560">Oxidoreductase</keyword>
<comment type="function">
    <text evidence="10">Activation of pyruvate formate-lyase under anaerobic conditions by generation of an organic free radical, using S-adenosylmethionine and reduced flavodoxin as cosubstrates to produce 5'-deoxy-adenosine.</text>
</comment>
<keyword evidence="4" id="KW-0313">Glucose metabolism</keyword>
<dbReference type="GO" id="GO:0006006">
    <property type="term" value="P:glucose metabolic process"/>
    <property type="evidence" value="ECO:0007669"/>
    <property type="project" value="UniProtKB-KW"/>
</dbReference>
<keyword evidence="4" id="KW-0119">Carbohydrate metabolism</keyword>
<evidence type="ECO:0000256" key="8">
    <source>
        <dbReference type="ARBA" id="ARBA00023004"/>
    </source>
</evidence>
<dbReference type="EC" id="1.97.1.4" evidence="10"/>
<evidence type="ECO:0000256" key="5">
    <source>
        <dbReference type="ARBA" id="ARBA00022691"/>
    </source>
</evidence>
<dbReference type="SUPFAM" id="SSF102114">
    <property type="entry name" value="Radical SAM enzymes"/>
    <property type="match status" value="1"/>
</dbReference>
<dbReference type="InterPro" id="IPR013785">
    <property type="entry name" value="Aldolase_TIM"/>
</dbReference>
<dbReference type="InterPro" id="IPR007197">
    <property type="entry name" value="rSAM"/>
</dbReference>
<keyword evidence="5 10" id="KW-0949">S-adenosyl-L-methionine</keyword>
<proteinExistence type="inferred from homology"/>
<feature type="domain" description="Radical SAM core" evidence="11">
    <location>
        <begin position="32"/>
        <end position="256"/>
    </location>
</feature>
<reference evidence="12 13" key="1">
    <citation type="submission" date="2017-04" db="EMBL/GenBank/DDBJ databases">
        <title>Draft genome sequence of Zooshikella ganghwensis VG4 isolated from Red Sea sediments.</title>
        <authorList>
            <person name="Rehman Z."/>
            <person name="Alam I."/>
            <person name="Kamau A."/>
            <person name="Bajic V."/>
            <person name="Leiknes T."/>
        </authorList>
    </citation>
    <scope>NUCLEOTIDE SEQUENCE [LARGE SCALE GENOMIC DNA]</scope>
    <source>
        <strain evidence="12 13">VG4</strain>
    </source>
</reference>